<reference evidence="1" key="1">
    <citation type="submission" date="2019-08" db="EMBL/GenBank/DDBJ databases">
        <title>Comparative genome analysis confer to the adaptation heavy metal polluted environment.</title>
        <authorList>
            <person name="Li Y."/>
        </authorList>
    </citation>
    <scope>NUCLEOTIDE SEQUENCE [LARGE SCALE GENOMIC DNA]</scope>
    <source>
        <strain evidence="1">P1</strain>
    </source>
</reference>
<dbReference type="KEGG" id="mrub:DEO27_024155"/>
<dbReference type="OrthoDB" id="800005at2"/>
<protein>
    <submittedName>
        <fullName evidence="1">Uncharacterized protein</fullName>
    </submittedName>
</protein>
<dbReference type="AlphaFoldDB" id="A0A5C1I4T1"/>
<evidence type="ECO:0000313" key="1">
    <source>
        <dbReference type="EMBL" id="QEM12973.1"/>
    </source>
</evidence>
<evidence type="ECO:0000313" key="2">
    <source>
        <dbReference type="Proteomes" id="UP000251402"/>
    </source>
</evidence>
<proteinExistence type="predicted"/>
<organism evidence="1 2">
    <name type="scientific">Mucilaginibacter rubeus</name>
    <dbReference type="NCBI Taxonomy" id="2027860"/>
    <lineage>
        <taxon>Bacteria</taxon>
        <taxon>Pseudomonadati</taxon>
        <taxon>Bacteroidota</taxon>
        <taxon>Sphingobacteriia</taxon>
        <taxon>Sphingobacteriales</taxon>
        <taxon>Sphingobacteriaceae</taxon>
        <taxon>Mucilaginibacter</taxon>
    </lineage>
</organism>
<sequence length="187" mass="21824">MNTIKLNSKALLQLTAIKKHLSTQITLTEDDRVLLIDCISSLLTETSFFDFPTEIKISDVGQIDSVLEKWIALFNNLPGWDYCPFCFLADDDNLELLQKNTIITAWFAPSYAYNSIRSSNNRAYEVRLKADGTAKFWFPTFEDAEQYPELYNFKGSWKEAYYLLIETLKKGWPMEEFPEELQQFLKK</sequence>
<keyword evidence="2" id="KW-1185">Reference proteome</keyword>
<dbReference type="EMBL" id="CP043450">
    <property type="protein sequence ID" value="QEM12973.1"/>
    <property type="molecule type" value="Genomic_DNA"/>
</dbReference>
<accession>A0A5C1I4T1</accession>
<dbReference type="Proteomes" id="UP000251402">
    <property type="component" value="Chromosome"/>
</dbReference>
<dbReference type="RefSeq" id="WP_112574906.1">
    <property type="nucleotide sequence ID" value="NZ_CP043450.1"/>
</dbReference>
<name>A0A5C1I4T1_9SPHI</name>
<gene>
    <name evidence="1" type="ORF">DEO27_024155</name>
</gene>